<dbReference type="InterPro" id="IPR002775">
    <property type="entry name" value="DNA/RNA-bd_Alba-like"/>
</dbReference>
<evidence type="ECO:0000256" key="1">
    <source>
        <dbReference type="ARBA" id="ARBA00008018"/>
    </source>
</evidence>
<dbReference type="SUPFAM" id="SSF82704">
    <property type="entry name" value="AlbA-like"/>
    <property type="match status" value="1"/>
</dbReference>
<dbReference type="Proteomes" id="UP000010469">
    <property type="component" value="Chromosome"/>
</dbReference>
<dbReference type="GO" id="GO:0030261">
    <property type="term" value="P:chromosome condensation"/>
    <property type="evidence" value="ECO:0007669"/>
    <property type="project" value="UniProtKB-KW"/>
</dbReference>
<keyword evidence="4 6" id="KW-0226">DNA condensation</keyword>
<keyword evidence="6" id="KW-0007">Acetylation</keyword>
<dbReference type="OrthoDB" id="10360at2157"/>
<evidence type="ECO:0000256" key="5">
    <source>
        <dbReference type="ARBA" id="ARBA00023125"/>
    </source>
</evidence>
<organism evidence="8 9">
    <name type="scientific">Caldisphaera lagunensis (strain DSM 15908 / JCM 11604 / ANMR 0165 / IC-154)</name>
    <dbReference type="NCBI Taxonomy" id="1056495"/>
    <lineage>
        <taxon>Archaea</taxon>
        <taxon>Thermoproteota</taxon>
        <taxon>Thermoprotei</taxon>
        <taxon>Acidilobales</taxon>
        <taxon>Caldisphaeraceae</taxon>
        <taxon>Caldisphaera</taxon>
    </lineage>
</organism>
<reference evidence="9" key="1">
    <citation type="submission" date="2012-03" db="EMBL/GenBank/DDBJ databases">
        <title>Complete genome of Caldisphaera lagunensis DSM 15908.</title>
        <authorList>
            <person name="Lucas S."/>
            <person name="Copeland A."/>
            <person name="Lapidus A."/>
            <person name="Glavina del Rio T."/>
            <person name="Dalin E."/>
            <person name="Tice H."/>
            <person name="Bruce D."/>
            <person name="Goodwin L."/>
            <person name="Pitluck S."/>
            <person name="Peters L."/>
            <person name="Mikhailova N."/>
            <person name="Teshima H."/>
            <person name="Kyrpides N."/>
            <person name="Mavromatis K."/>
            <person name="Ivanova N."/>
            <person name="Brettin T."/>
            <person name="Detter J.C."/>
            <person name="Han C."/>
            <person name="Larimer F."/>
            <person name="Land M."/>
            <person name="Hauser L."/>
            <person name="Markowitz V."/>
            <person name="Cheng J.-F."/>
            <person name="Hugenholtz P."/>
            <person name="Woyke T."/>
            <person name="Wu D."/>
            <person name="Spring S."/>
            <person name="Schroeder M."/>
            <person name="Brambilla E."/>
            <person name="Klenk H.-P."/>
            <person name="Eisen J.A."/>
        </authorList>
    </citation>
    <scope>NUCLEOTIDE SEQUENCE [LARGE SCALE GENOMIC DNA]</scope>
    <source>
        <strain evidence="9">DSM 15908 / JCM 11604 / IC-154</strain>
    </source>
</reference>
<keyword evidence="2 6" id="KW-0158">Chromosome</keyword>
<feature type="modified residue" description="N6-acetyllysine" evidence="6">
    <location>
        <position position="13"/>
    </location>
</feature>
<dbReference type="GO" id="GO:0005694">
    <property type="term" value="C:chromosome"/>
    <property type="evidence" value="ECO:0007669"/>
    <property type="project" value="UniProtKB-SubCell"/>
</dbReference>
<protein>
    <recommendedName>
        <fullName evidence="6">DNA/RNA-binding protein Alba</fullName>
    </recommendedName>
</protein>
<dbReference type="InParanoid" id="L0ACF5"/>
<evidence type="ECO:0000313" key="9">
    <source>
        <dbReference type="Proteomes" id="UP000010469"/>
    </source>
</evidence>
<evidence type="ECO:0000259" key="7">
    <source>
        <dbReference type="Pfam" id="PF01918"/>
    </source>
</evidence>
<dbReference type="InterPro" id="IPR036882">
    <property type="entry name" value="Alba-like_dom_sf"/>
</dbReference>
<comment type="function">
    <text evidence="6">Binds double-stranded DNA tightly but without sequence specificity. Involved in DNA compaction.</text>
</comment>
<evidence type="ECO:0000256" key="6">
    <source>
        <dbReference type="HAMAP-Rule" id="MF_01122"/>
    </source>
</evidence>
<dbReference type="RefSeq" id="WP_015232719.1">
    <property type="nucleotide sequence ID" value="NC_019791.1"/>
</dbReference>
<dbReference type="Gene3D" id="3.30.110.20">
    <property type="entry name" value="Alba-like domain"/>
    <property type="match status" value="1"/>
</dbReference>
<dbReference type="AlphaFoldDB" id="L0ACF5"/>
<evidence type="ECO:0000256" key="2">
    <source>
        <dbReference type="ARBA" id="ARBA00022454"/>
    </source>
</evidence>
<dbReference type="eggNOG" id="arCOG01753">
    <property type="taxonomic scope" value="Archaea"/>
</dbReference>
<dbReference type="HOGENOM" id="CLU_110989_1_0_2"/>
<accession>L0ACF5</accession>
<proteinExistence type="inferred from homology"/>
<comment type="similarity">
    <text evidence="1 6">Belongs to the histone-like Alba family.</text>
</comment>
<dbReference type="GO" id="GO:0005737">
    <property type="term" value="C:cytoplasm"/>
    <property type="evidence" value="ECO:0007669"/>
    <property type="project" value="UniProtKB-SubCell"/>
</dbReference>
<dbReference type="NCBIfam" id="NF003088">
    <property type="entry name" value="PRK04015.1"/>
    <property type="match status" value="1"/>
</dbReference>
<comment type="subcellular location">
    <subcellularLocation>
        <location evidence="6">Cytoplasm</location>
    </subcellularLocation>
    <subcellularLocation>
        <location evidence="6">Chromosome</location>
    </subcellularLocation>
</comment>
<name>L0ACF5_CALLD</name>
<dbReference type="Pfam" id="PF01918">
    <property type="entry name" value="Alba"/>
    <property type="match status" value="1"/>
</dbReference>
<dbReference type="KEGG" id="clg:Calag_1100"/>
<dbReference type="GeneID" id="14212360"/>
<keyword evidence="9" id="KW-1185">Reference proteome</keyword>
<gene>
    <name evidence="6" type="primary">albA</name>
    <name evidence="8" type="ordered locus">Calag_1100</name>
</gene>
<evidence type="ECO:0000313" key="8">
    <source>
        <dbReference type="EMBL" id="AFZ70822.1"/>
    </source>
</evidence>
<dbReference type="HAMAP" id="MF_01122">
    <property type="entry name" value="AlbA"/>
    <property type="match status" value="1"/>
</dbReference>
<dbReference type="GO" id="GO:0003690">
    <property type="term" value="F:double-stranded DNA binding"/>
    <property type="evidence" value="ECO:0007669"/>
    <property type="project" value="UniProtKB-UniRule"/>
</dbReference>
<dbReference type="EMBL" id="CP003378">
    <property type="protein sequence ID" value="AFZ70822.1"/>
    <property type="molecule type" value="Genomic_DNA"/>
</dbReference>
<dbReference type="STRING" id="1056495.Calag_1100"/>
<keyword evidence="5 6" id="KW-0238">DNA-binding</keyword>
<sequence length="99" mass="10979">MVCEGSPEVRVGKKPVMNYVLAVLTTLMEQNVGAVVVKARGRNITKAVDTVEIVRSRFAKNVKVKNIDVGSHEITVNDPQTNQQRTRRVSSIEICLSKE</sequence>
<dbReference type="FunCoup" id="L0ACF5">
    <property type="interactions" value="1"/>
</dbReference>
<feature type="domain" description="DNA/RNA-binding protein Alba-like" evidence="7">
    <location>
        <begin position="8"/>
        <end position="69"/>
    </location>
</feature>
<evidence type="ECO:0000256" key="3">
    <source>
        <dbReference type="ARBA" id="ARBA00022490"/>
    </source>
</evidence>
<dbReference type="InterPro" id="IPR013795">
    <property type="entry name" value="DNA/RNA-bd_Alba"/>
</dbReference>
<dbReference type="NCBIfam" id="TIGR00285">
    <property type="entry name" value="DNA-binding protein Alba"/>
    <property type="match status" value="1"/>
</dbReference>
<keyword evidence="3 6" id="KW-0963">Cytoplasm</keyword>
<comment type="PTM">
    <text evidence="6">Acetylated. Acetylation at Lys-13 decreases DNA-binding affinity.</text>
</comment>
<dbReference type="GO" id="GO:0003723">
    <property type="term" value="F:RNA binding"/>
    <property type="evidence" value="ECO:0007669"/>
    <property type="project" value="InterPro"/>
</dbReference>
<evidence type="ECO:0000256" key="4">
    <source>
        <dbReference type="ARBA" id="ARBA00023067"/>
    </source>
</evidence>
<dbReference type="PIRSF" id="PIRSF028732">
    <property type="entry name" value="Alba"/>
    <property type="match status" value="1"/>
</dbReference>